<dbReference type="Pfam" id="PF00534">
    <property type="entry name" value="Glycos_transf_1"/>
    <property type="match status" value="1"/>
</dbReference>
<comment type="caution">
    <text evidence="3">The sequence shown here is derived from an EMBL/GenBank/DDBJ whole genome shotgun (WGS) entry which is preliminary data.</text>
</comment>
<dbReference type="PANTHER" id="PTHR45947">
    <property type="entry name" value="SULFOQUINOVOSYL TRANSFERASE SQD2"/>
    <property type="match status" value="1"/>
</dbReference>
<gene>
    <name evidence="3" type="ORF">FEZ33_08440</name>
</gene>
<dbReference type="InterPro" id="IPR050194">
    <property type="entry name" value="Glycosyltransferase_grp1"/>
</dbReference>
<dbReference type="Pfam" id="PF13439">
    <property type="entry name" value="Glyco_transf_4"/>
    <property type="match status" value="1"/>
</dbReference>
<organism evidence="3 4">
    <name type="scientific">Ruoffia tabacinasalis</name>
    <dbReference type="NCBI Taxonomy" id="87458"/>
    <lineage>
        <taxon>Bacteria</taxon>
        <taxon>Bacillati</taxon>
        <taxon>Bacillota</taxon>
        <taxon>Bacilli</taxon>
        <taxon>Lactobacillales</taxon>
        <taxon>Aerococcaceae</taxon>
        <taxon>Ruoffia</taxon>
    </lineage>
</organism>
<dbReference type="EMBL" id="VBSP01000031">
    <property type="protein sequence ID" value="TLQ40304.1"/>
    <property type="molecule type" value="Genomic_DNA"/>
</dbReference>
<dbReference type="Proteomes" id="UP000306420">
    <property type="component" value="Unassembled WGS sequence"/>
</dbReference>
<name>A0A5R9DTK8_9LACT</name>
<dbReference type="CDD" id="cd03801">
    <property type="entry name" value="GT4_PimA-like"/>
    <property type="match status" value="1"/>
</dbReference>
<keyword evidence="3" id="KW-0808">Transferase</keyword>
<dbReference type="AlphaFoldDB" id="A0A5R9DTK8"/>
<evidence type="ECO:0000259" key="1">
    <source>
        <dbReference type="Pfam" id="PF00534"/>
    </source>
</evidence>
<feature type="domain" description="Glycosyl transferase family 1" evidence="1">
    <location>
        <begin position="194"/>
        <end position="340"/>
    </location>
</feature>
<proteinExistence type="predicted"/>
<evidence type="ECO:0000313" key="4">
    <source>
        <dbReference type="Proteomes" id="UP000306420"/>
    </source>
</evidence>
<dbReference type="Gene3D" id="3.40.50.2000">
    <property type="entry name" value="Glycogen Phosphorylase B"/>
    <property type="match status" value="2"/>
</dbReference>
<dbReference type="SUPFAM" id="SSF53756">
    <property type="entry name" value="UDP-Glycosyltransferase/glycogen phosphorylase"/>
    <property type="match status" value="1"/>
</dbReference>
<accession>A0A5R9DTK8</accession>
<protein>
    <submittedName>
        <fullName evidence="3">Glycosyltransferase family 4 protein</fullName>
    </submittedName>
</protein>
<dbReference type="OrthoDB" id="199095at2"/>
<dbReference type="RefSeq" id="WP_138404969.1">
    <property type="nucleotide sequence ID" value="NZ_VBSP01000031.1"/>
</dbReference>
<dbReference type="InterPro" id="IPR028098">
    <property type="entry name" value="Glyco_trans_4-like_N"/>
</dbReference>
<reference evidence="3 4" key="1">
    <citation type="submission" date="2019-05" db="EMBL/GenBank/DDBJ databases">
        <title>The metagenome of a microbial culture collection derived from dairy environment covers the genomic content of the human microbiome.</title>
        <authorList>
            <person name="Roder T."/>
            <person name="Wuthrich D."/>
            <person name="Sattari Z."/>
            <person name="Von Ah U."/>
            <person name="Bar C."/>
            <person name="Ronchi F."/>
            <person name="Macpherson A.J."/>
            <person name="Ganal-Vonarburg S.C."/>
            <person name="Bruggmann R."/>
            <person name="Vergeres G."/>
        </authorList>
    </citation>
    <scope>NUCLEOTIDE SEQUENCE [LARGE SCALE GENOMIC DNA]</scope>
    <source>
        <strain evidence="3 4">FAM 24227</strain>
    </source>
</reference>
<feature type="domain" description="Glycosyltransferase subfamily 4-like N-terminal" evidence="2">
    <location>
        <begin position="20"/>
        <end position="180"/>
    </location>
</feature>
<dbReference type="GO" id="GO:0016757">
    <property type="term" value="F:glycosyltransferase activity"/>
    <property type="evidence" value="ECO:0007669"/>
    <property type="project" value="InterPro"/>
</dbReference>
<evidence type="ECO:0000259" key="2">
    <source>
        <dbReference type="Pfam" id="PF13439"/>
    </source>
</evidence>
<dbReference type="InterPro" id="IPR001296">
    <property type="entry name" value="Glyco_trans_1"/>
</dbReference>
<sequence>MKILHINSYFSTSGLFNQLYSRQVESDIDIDVYVPIPHQYPEDRLSTSGEYTTVSRNHHQLTRWVFPIKHHLILTDLLTRYDFGSYQLIHAHSLFSNGWLALQLHKKYNIPYVVAVRNADMRTFFQRMPWMRKTGINILKHASKIVFISKNTYNEIFDTYIPESLQASLKEKAHIIPNGVSDYWHENRYTDKKSNLHQPLKIVTTGKIMALKRFVELAELVQSYSQEHSPAELHIIGPSWDDSILKELQQMPVVTYHGKQDMESMKELYRSMDIFAMLSYPETFGLVYVEAMSQGLPVIYTKGEGFDNFFSNKEIGMSVDHKSQTEFNQAVDYIRQNYAQMSQQAMEQMQRFKWDKINQEYLNLYQLITKESINE</sequence>
<evidence type="ECO:0000313" key="3">
    <source>
        <dbReference type="EMBL" id="TLQ40304.1"/>
    </source>
</evidence>
<dbReference type="PANTHER" id="PTHR45947:SF3">
    <property type="entry name" value="SULFOQUINOVOSYL TRANSFERASE SQD2"/>
    <property type="match status" value="1"/>
</dbReference>